<feature type="chain" id="PRO_5008586301" description="EGF-like domain-containing protein" evidence="3">
    <location>
        <begin position="30"/>
        <end position="885"/>
    </location>
</feature>
<reference evidence="6" key="1">
    <citation type="submission" date="2015-11" db="EMBL/GenBank/DDBJ databases">
        <title>De novo transcriptome assembly of four potential Pierce s Disease insect vectors from Arizona vineyards.</title>
        <authorList>
            <person name="Tassone E.E."/>
        </authorList>
    </citation>
    <scope>NUCLEOTIDE SEQUENCE</scope>
</reference>
<dbReference type="AlphaFoldDB" id="A0A1B6JYW7"/>
<dbReference type="SMART" id="SM00181">
    <property type="entry name" value="EGF"/>
    <property type="match status" value="2"/>
</dbReference>
<feature type="domain" description="EGF-like" evidence="4">
    <location>
        <begin position="600"/>
        <end position="637"/>
    </location>
</feature>
<evidence type="ECO:0000256" key="2">
    <source>
        <dbReference type="ARBA" id="ARBA00022737"/>
    </source>
</evidence>
<gene>
    <name evidence="5" type="ORF">g.27164</name>
    <name evidence="6" type="ORF">g.27165</name>
</gene>
<dbReference type="SUPFAM" id="SSF49265">
    <property type="entry name" value="Fibronectin type III"/>
    <property type="match status" value="1"/>
</dbReference>
<keyword evidence="3" id="KW-0732">Signal</keyword>
<evidence type="ECO:0000313" key="5">
    <source>
        <dbReference type="EMBL" id="JAS70331.1"/>
    </source>
</evidence>
<feature type="signal peptide" evidence="3">
    <location>
        <begin position="1"/>
        <end position="29"/>
    </location>
</feature>
<dbReference type="GO" id="GO:0017147">
    <property type="term" value="F:Wnt-protein binding"/>
    <property type="evidence" value="ECO:0007669"/>
    <property type="project" value="TreeGrafter"/>
</dbReference>
<dbReference type="PANTHER" id="PTHR46513">
    <property type="entry name" value="VITELLOGENIN RECEPTOR-LIKE PROTEIN-RELATED-RELATED"/>
    <property type="match status" value="1"/>
</dbReference>
<proteinExistence type="predicted"/>
<dbReference type="GO" id="GO:0005886">
    <property type="term" value="C:plasma membrane"/>
    <property type="evidence" value="ECO:0007669"/>
    <property type="project" value="TreeGrafter"/>
</dbReference>
<dbReference type="InterPro" id="IPR050778">
    <property type="entry name" value="Cueball_EGF_LRP_Nidogen"/>
</dbReference>
<accession>A0A1B6JYW7</accession>
<organism evidence="6">
    <name type="scientific">Homalodisca liturata</name>
    <dbReference type="NCBI Taxonomy" id="320908"/>
    <lineage>
        <taxon>Eukaryota</taxon>
        <taxon>Metazoa</taxon>
        <taxon>Ecdysozoa</taxon>
        <taxon>Arthropoda</taxon>
        <taxon>Hexapoda</taxon>
        <taxon>Insecta</taxon>
        <taxon>Pterygota</taxon>
        <taxon>Neoptera</taxon>
        <taxon>Paraneoptera</taxon>
        <taxon>Hemiptera</taxon>
        <taxon>Auchenorrhyncha</taxon>
        <taxon>Membracoidea</taxon>
        <taxon>Cicadellidae</taxon>
        <taxon>Cicadellinae</taxon>
        <taxon>Proconiini</taxon>
        <taxon>Homalodisca</taxon>
    </lineage>
</organism>
<keyword evidence="1" id="KW-0245">EGF-like domain</keyword>
<evidence type="ECO:0000313" key="6">
    <source>
        <dbReference type="EMBL" id="JAT04380.1"/>
    </source>
</evidence>
<dbReference type="InterPro" id="IPR011042">
    <property type="entry name" value="6-blade_b-propeller_TolB-like"/>
</dbReference>
<dbReference type="InterPro" id="IPR000033">
    <property type="entry name" value="LDLR_classB_rpt"/>
</dbReference>
<dbReference type="GO" id="GO:0060070">
    <property type="term" value="P:canonical Wnt signaling pathway"/>
    <property type="evidence" value="ECO:0007669"/>
    <property type="project" value="TreeGrafter"/>
</dbReference>
<dbReference type="EMBL" id="GECU01003327">
    <property type="protein sequence ID" value="JAT04380.1"/>
    <property type="molecule type" value="Transcribed_RNA"/>
</dbReference>
<dbReference type="InterPro" id="IPR036116">
    <property type="entry name" value="FN3_sf"/>
</dbReference>
<sequence>STVTHSISLKMSAFLYSLLLLSSLALIKAVDQVNNGSWLLLLHNHAKQITLLDLESNLTQTVVATNETIVTFDYHLAKNMLFWATNNRIYRCNLNKTQDSLMTQIAYAESVASLSVDWVHDRVYWTDSATGQLEVAKLTGESRQVLYREGKPTSVIVDPFTSKVFWIDAHPHLPKVRYTWLDGTYPRRGRVWQAAPVLWEADRLAPHGPLALDVLRHQLYFTQVERSQTTVMAADYRDKKIKVVLNCWSMSPAMVLLEDRVYWSNSSGVYWTPGGSNEVNTISKQLKDIKQMKLVSSNLQLPDQDKCAENRCDQECYVVDDVASCGCRFGYSLLSDLTSCQDNGYAVIYSGDSIYRMTLSPEDSEPYSKIQLLYRNPASQISAVAVHVRLGLIVWSDYLNGKIFSASVDKPTVLKLIAKSMAKSLAVDWLQDHLYWTVDTRIHMSTMDGSMQAVVAEDPDKPLSITVDPVNRRLFWSVCGWRMLIINASLTGWNRSEMVTKDISCATSLSLDNVNHRLHWVDRTRGGSSSVYYDGLTRHNLHEPRIQSLTVFEDKELWIADHEQALFINKSSWITQIRLGFQPHGVVVFSRRAQLGGPDYCQDSACSGMCVPGIETGSWSCLCPKGMFLDEDNITCLSIQQQALTAGFPHSGDAVQVIAYDSSSVTLDYDTIRRAENYIITLEAVSSYQSRDLESERVKISTNTFPVTINGLQPATTYSVVVESQPTYIGVWRIVVSTCPPPLQATRLPQVYKPPKVPVRWLEDTQHVYDITYTWEPLVRQFYLLMFLQTHVVEMDEVHLNIRPRVLVNRIQESLADMNVTDKFFVVHHYENKEIFDRDTEMYLYNTPYDIEFFLAMVQVSQYSEAFSVDIVLSEKTLIPFSSWK</sequence>
<feature type="non-terminal residue" evidence="6">
    <location>
        <position position="1"/>
    </location>
</feature>
<dbReference type="GO" id="GO:0042813">
    <property type="term" value="F:Wnt receptor activity"/>
    <property type="evidence" value="ECO:0007669"/>
    <property type="project" value="TreeGrafter"/>
</dbReference>
<dbReference type="PANTHER" id="PTHR46513:SF13">
    <property type="entry name" value="EGF-LIKE DOMAIN-CONTAINING PROTEIN"/>
    <property type="match status" value="1"/>
</dbReference>
<dbReference type="InterPro" id="IPR013783">
    <property type="entry name" value="Ig-like_fold"/>
</dbReference>
<evidence type="ECO:0000256" key="3">
    <source>
        <dbReference type="SAM" id="SignalP"/>
    </source>
</evidence>
<dbReference type="EMBL" id="GECU01037375">
    <property type="protein sequence ID" value="JAS70331.1"/>
    <property type="molecule type" value="Transcribed_RNA"/>
</dbReference>
<dbReference type="SUPFAM" id="SSF63825">
    <property type="entry name" value="YWTD domain"/>
    <property type="match status" value="2"/>
</dbReference>
<dbReference type="SUPFAM" id="SSF57196">
    <property type="entry name" value="EGF/Laminin"/>
    <property type="match status" value="1"/>
</dbReference>
<dbReference type="SMART" id="SM00135">
    <property type="entry name" value="LY"/>
    <property type="match status" value="8"/>
</dbReference>
<name>A0A1B6JYW7_9HEMI</name>
<dbReference type="Gene3D" id="2.60.40.10">
    <property type="entry name" value="Immunoglobulins"/>
    <property type="match status" value="1"/>
</dbReference>
<feature type="domain" description="EGF-like" evidence="4">
    <location>
        <begin position="306"/>
        <end position="341"/>
    </location>
</feature>
<dbReference type="InterPro" id="IPR000742">
    <property type="entry name" value="EGF"/>
</dbReference>
<keyword evidence="2" id="KW-0677">Repeat</keyword>
<evidence type="ECO:0000256" key="1">
    <source>
        <dbReference type="ARBA" id="ARBA00022536"/>
    </source>
</evidence>
<evidence type="ECO:0000259" key="4">
    <source>
        <dbReference type="SMART" id="SM00181"/>
    </source>
</evidence>
<dbReference type="Gene3D" id="2.120.10.30">
    <property type="entry name" value="TolB, C-terminal domain"/>
    <property type="match status" value="2"/>
</dbReference>
<protein>
    <recommendedName>
        <fullName evidence="4">EGF-like domain-containing protein</fullName>
    </recommendedName>
</protein>